<evidence type="ECO:0000313" key="1">
    <source>
        <dbReference type="EMBL" id="MBB6430893.1"/>
    </source>
</evidence>
<dbReference type="Gene3D" id="3.30.360.10">
    <property type="entry name" value="Dihydrodipicolinate Reductase, domain 2"/>
    <property type="match status" value="1"/>
</dbReference>
<organism evidence="1 2">
    <name type="scientific">Algisphaera agarilytica</name>
    <dbReference type="NCBI Taxonomy" id="1385975"/>
    <lineage>
        <taxon>Bacteria</taxon>
        <taxon>Pseudomonadati</taxon>
        <taxon>Planctomycetota</taxon>
        <taxon>Phycisphaerae</taxon>
        <taxon>Phycisphaerales</taxon>
        <taxon>Phycisphaeraceae</taxon>
        <taxon>Algisphaera</taxon>
    </lineage>
</organism>
<comment type="caution">
    <text evidence="1">The sequence shown here is derived from an EMBL/GenBank/DDBJ whole genome shotgun (WGS) entry which is preliminary data.</text>
</comment>
<dbReference type="AlphaFoldDB" id="A0A7X0LMC9"/>
<reference evidence="1 2" key="1">
    <citation type="submission" date="2020-08" db="EMBL/GenBank/DDBJ databases">
        <title>Genomic Encyclopedia of Type Strains, Phase IV (KMG-IV): sequencing the most valuable type-strain genomes for metagenomic binning, comparative biology and taxonomic classification.</title>
        <authorList>
            <person name="Goeker M."/>
        </authorList>
    </citation>
    <scope>NUCLEOTIDE SEQUENCE [LARGE SCALE GENOMIC DNA]</scope>
    <source>
        <strain evidence="1 2">DSM 103725</strain>
    </source>
</reference>
<dbReference type="EMBL" id="JACHGY010000001">
    <property type="protein sequence ID" value="MBB6430893.1"/>
    <property type="molecule type" value="Genomic_DNA"/>
</dbReference>
<name>A0A7X0LMC9_9BACT</name>
<accession>A0A7X0LMC9</accession>
<sequence>MTPPTSASLNAAEVTVWTSPDRANLAGELLDVMGGSVRPIGVGGPRSGELDDLGKRLGCAAGNDLRKLLIERPAASLLVTSLQGASIADLQSAAQDGTKVVCLEPLSVELDELGKLEGPALPESVTFAPSFLRSPGFLAAADPQESVHPPQLIRLTSLGRPPHGSLLARLLDAWTTALEFTPMPETISASLTGPTSPIRQITGQLAAHARVANGNTVLIEASDTAASTRRELSVLSDEAQLRVSDGAYELHQSDGNILDASDTPTEQPSFVDLLAHQWRLTLDRPAPAAAPQRQALACVHACLLSARTGQPESPSNLLQLSRA</sequence>
<keyword evidence="2" id="KW-1185">Reference proteome</keyword>
<dbReference type="Proteomes" id="UP000541810">
    <property type="component" value="Unassembled WGS sequence"/>
</dbReference>
<proteinExistence type="predicted"/>
<protein>
    <recommendedName>
        <fullName evidence="3">Oxidoreductase family, NAD-binding Rossmann fold</fullName>
    </recommendedName>
</protein>
<dbReference type="RefSeq" id="WP_184678386.1">
    <property type="nucleotide sequence ID" value="NZ_JACHGY010000001.1"/>
</dbReference>
<evidence type="ECO:0000313" key="2">
    <source>
        <dbReference type="Proteomes" id="UP000541810"/>
    </source>
</evidence>
<gene>
    <name evidence="1" type="ORF">HNQ40_002699</name>
</gene>
<evidence type="ECO:0008006" key="3">
    <source>
        <dbReference type="Google" id="ProtNLM"/>
    </source>
</evidence>